<keyword evidence="2" id="KW-0732">Signal</keyword>
<reference evidence="3" key="1">
    <citation type="submission" date="2020-02" db="EMBL/GenBank/DDBJ databases">
        <authorList>
            <person name="Meier V. D."/>
        </authorList>
    </citation>
    <scope>NUCLEOTIDE SEQUENCE</scope>
    <source>
        <strain evidence="3">AVDCRST_MAG06</strain>
    </source>
</reference>
<gene>
    <name evidence="3" type="ORF">AVDCRST_MAG06-806</name>
</gene>
<evidence type="ECO:0000313" key="3">
    <source>
        <dbReference type="EMBL" id="CAA9379274.1"/>
    </source>
</evidence>
<keyword evidence="1" id="KW-0175">Coiled coil</keyword>
<feature type="chain" id="PRO_5027097298" evidence="2">
    <location>
        <begin position="29"/>
        <end position="284"/>
    </location>
</feature>
<accession>A0A6J4N8W0</accession>
<evidence type="ECO:0000256" key="2">
    <source>
        <dbReference type="SAM" id="SignalP"/>
    </source>
</evidence>
<evidence type="ECO:0000256" key="1">
    <source>
        <dbReference type="SAM" id="Coils"/>
    </source>
</evidence>
<feature type="coiled-coil region" evidence="1">
    <location>
        <begin position="178"/>
        <end position="205"/>
    </location>
</feature>
<protein>
    <submittedName>
        <fullName evidence="3">Uncharacterized protein</fullName>
    </submittedName>
</protein>
<proteinExistence type="predicted"/>
<dbReference type="RefSeq" id="WP_295657129.1">
    <property type="nucleotide sequence ID" value="NZ_CADCUP010000052.1"/>
</dbReference>
<dbReference type="EMBL" id="CADCUP010000052">
    <property type="protein sequence ID" value="CAA9379274.1"/>
    <property type="molecule type" value="Genomic_DNA"/>
</dbReference>
<feature type="signal peptide" evidence="2">
    <location>
        <begin position="1"/>
        <end position="28"/>
    </location>
</feature>
<dbReference type="AlphaFoldDB" id="A0A6J4N8W0"/>
<sequence>MRHHRVRAWGGAAALSLVLVGGATSASAADDATSDDAVPTEQDVAAARAAAGDKARDVASVRADLVLADQRLDDSAVSAAMAAEAYNGALWELEQARQAARGAERRADAASSDVRRQQEVYGDALVRTYELSPGITGLSAMADADGISDVLEQGATMANAEDALDGRYDQFRAAATLADVASDEAVEARAEAADREEEAAAARDAAQSAADAALAQSQAIAEQKTVLVAELAELQGISVRLAQTRQTALEEAARAAAEAAARAAEEAAAADAAKAAEDAEKAAE</sequence>
<organism evidence="3">
    <name type="scientific">uncultured Nocardioides sp</name>
    <dbReference type="NCBI Taxonomy" id="198441"/>
    <lineage>
        <taxon>Bacteria</taxon>
        <taxon>Bacillati</taxon>
        <taxon>Actinomycetota</taxon>
        <taxon>Actinomycetes</taxon>
        <taxon>Propionibacteriales</taxon>
        <taxon>Nocardioidaceae</taxon>
        <taxon>Nocardioides</taxon>
        <taxon>environmental samples</taxon>
    </lineage>
</organism>
<name>A0A6J4N8W0_9ACTN</name>
<feature type="non-terminal residue" evidence="3">
    <location>
        <position position="284"/>
    </location>
</feature>